<evidence type="ECO:0000256" key="7">
    <source>
        <dbReference type="ARBA" id="ARBA00023157"/>
    </source>
</evidence>
<dbReference type="CDD" id="cd00109">
    <property type="entry name" value="Kunitz-type"/>
    <property type="match status" value="5"/>
</dbReference>
<reference evidence="13" key="1">
    <citation type="submission" date="2021-12" db="EMBL/GenBank/DDBJ databases">
        <authorList>
            <person name="King R."/>
        </authorList>
    </citation>
    <scope>NUCLEOTIDE SEQUENCE</scope>
</reference>
<dbReference type="PRINTS" id="PR01857">
    <property type="entry name" value="ADAMTSFAMILY"/>
</dbReference>
<dbReference type="SUPFAM" id="SSF57362">
    <property type="entry name" value="BPTI-like"/>
    <property type="match status" value="6"/>
</dbReference>
<gene>
    <name evidence="13" type="ORF">BEMITA_LOCUS2594</name>
</gene>
<evidence type="ECO:0000256" key="8">
    <source>
        <dbReference type="ARBA" id="ARBA00023319"/>
    </source>
</evidence>
<evidence type="ECO:0000256" key="6">
    <source>
        <dbReference type="ARBA" id="ARBA00022900"/>
    </source>
</evidence>
<proteinExistence type="predicted"/>
<feature type="compositionally biased region" description="Low complexity" evidence="9">
    <location>
        <begin position="676"/>
        <end position="709"/>
    </location>
</feature>
<feature type="domain" description="BPTI/Kunitz inhibitor" evidence="10">
    <location>
        <begin position="1188"/>
        <end position="1238"/>
    </location>
</feature>
<dbReference type="PROSITE" id="PS50835">
    <property type="entry name" value="IG_LIKE"/>
    <property type="match status" value="3"/>
</dbReference>
<dbReference type="Pfam" id="PF13927">
    <property type="entry name" value="Ig_3"/>
    <property type="match status" value="1"/>
</dbReference>
<evidence type="ECO:0000259" key="12">
    <source>
        <dbReference type="PROSITE" id="PS50900"/>
    </source>
</evidence>
<dbReference type="SMART" id="SM00209">
    <property type="entry name" value="TSP1"/>
    <property type="match status" value="5"/>
</dbReference>
<dbReference type="Pfam" id="PF00014">
    <property type="entry name" value="Kunitz_BPTI"/>
    <property type="match status" value="6"/>
</dbReference>
<dbReference type="FunFam" id="4.10.410.10:FF:000020">
    <property type="entry name" value="Collagen, type VI, alpha 3"/>
    <property type="match status" value="5"/>
</dbReference>
<dbReference type="SMART" id="SM00408">
    <property type="entry name" value="IGc2"/>
    <property type="match status" value="3"/>
</dbReference>
<keyword evidence="6" id="KW-0722">Serine protease inhibitor</keyword>
<dbReference type="Pfam" id="PF07679">
    <property type="entry name" value="I-set"/>
    <property type="match status" value="2"/>
</dbReference>
<sequence>MSFCWIPYTKAPNKCELNCMPRGERFYYRHKNQVIDGTPCDDENNSVCVEGQCYPVGCDRYLGSPAREDKCRVCRGDGKSCSTTRNTLDTSNLEMGYNDLLLIPAGATNILVQEVRPSNNYLGRINSIGEISPLAAIIEPHFLYVSALLYQEQSPGIEYEYSIPTGTVVQTSPTGYRWNYDTFSPCSTTCGGGEVFCSQTVAKGQDAKIEDSQCEQLIGPKPETAQSCNDTLPCPEWHIGPWKPCDHLCGEGKQIRSVRCFRRVDGRIHILGDSACKQEKPPVELPCNLRSCEGVDWVTSEWTDCEATCGLTTKTRSVVCASAKGTLHAESECIASKRPQNVSDCEEVTPCEYLWYTSEWSQCSAQCGSGIQTRQVFCGLRENNTVTVAEDDKCNSTLKLSTSQNCTAPEPCKGLWFAGPWSACSKKCGGGEMSRKVLCFIGNASVATSNCDANKILFTSEQCNNHPCNEDEVITVDPKIAIEEEEEEESNEECEEEEGEENVEGTTPSVFGTAESVTEMTATAATEIEGSGDGTELSPTASSESDVSESSESTSEANTVTSNSPEQETSIASDLESKTTASDAATTPESTAVPTTEAVKAASEAEQMVGDDPAAGAPEPAGEAAPTTVASVTVASGDSTAVTIPESETKSASTDTTEVVTAASSSSEAPIDAAKPASTDAASPVDSASSVGVDSTSPASTDTTVATDSATDKTEDSSVMGKSAEAEETTLSSILSTLSSLFPSSSESGTEATGTGSTDETTVTAETATTAGSETPATGTEATASTDVVSTTPSSYTDIMTEGFTLKKCKKKKKKKPDCQKTEFGCCFDGITPAKGPFSEGCSIITICNETKYGCCQDGVSPATGPDFENCPPSTCNETLFGCCPDGYTPAENNEKEGCPKQKPPPPKCVKSKFGCCPDNVTAATGKKFKGCPDTRKANKTEGKAEVCTSSKFGCCPDGSTAAKGKSFEGCKEIDHKNCSASFFGCCADGKTPALGTKQEGCPAACQSSEHGCCDDGATPAHGPNKAGCCLITQFGCCPDNVSPAQGPNLYGCDCQYAAYGCCPDNKTIARGPANEGCGCQYTTHGCCPDKYTPALGPSFQGCPCHTYQFGCCNDGVTRAKGPRLQGCGCENTQYGCCSDEKTPAPNPERNCTCEATKYGCCLDGISEAKGEDFFGCDVVPEKRGQACYLPKISGPCEGYYPTWYYDSERQHCAQFIYGGCLGNNNKFQTREECQQLCSTHSDKDVCEQTTEEGPCKGQFTRWTFDKASQSCIQFNYGGCQGNDNNFLTQSACHQRCLQPGRSRDECSLPRVQGSCGERLPRWFFDASENRCMPFYYSGCDGNGNNFDSQETCERACPPKIERDTCLLPAVTGECSNYVERWYYDSLEATCKPFYFGGCGGNHNNFPTREDCRARCDSNYSPEVVRPPPQQPSYTPVTSFSQESCFLQNDAGPCRNVSEALWYYDSRDGVCKQFLYGGCGGNGNRFSNRDECESRCGNVQDLCDLPKVIGPCNANYRSWYYDRNTDSCQQFDYGGCQGNGNRFEDELQCAQRCVRDKSRITQPPLIPASPVTSAAPPTENICFISVDPGPCLQEVMIQDLRTTIAPAEEPNVEAEEGNYVTLKCQIVMYPAPILIWTKGNLTIDQSTGRMRLLEGALQIIGLFRSDAGVYVCTADNRIQAPVRKEFNLVIRDPVERPAQVIGDESTSITVTLGLPTILQCYAIGWPRPKVTWWRGERMLPMSSEQFEQRSDYSLLINRVSVSNLGPYTCQAYNGLGRAASWSVTLRAVGTVEREEDSQFRDYLIPPSLLYNRTAITIPSTTTPVPERETPRVYVVPVTANISLSSQEYPVGAHISIPCDTDGYPIPQVAWYKDNYPVENTERIRITESNRLIINKAYVNDTGNYRCTASNSYSSAESSVYISVTGVYVHPSCTDSPFFANCKLIVRAQYCTHKYYVKFCCKSCTEAGLLPPIGPHLDLSENPENSVNSRKRRDLPSLSDFILRQKRPRYFKSLT</sequence>
<dbReference type="InterPro" id="IPR050098">
    <property type="entry name" value="TFPI/VKTCI-like"/>
</dbReference>
<dbReference type="PANTHER" id="PTHR10083:SF374">
    <property type="entry name" value="BPTI_KUNITZ INHIBITOR DOMAIN-CONTAINING PROTEIN"/>
    <property type="match status" value="1"/>
</dbReference>
<comment type="subcellular location">
    <subcellularLocation>
        <location evidence="1">Secreted</location>
    </subcellularLocation>
</comment>
<dbReference type="GO" id="GO:0030198">
    <property type="term" value="P:extracellular matrix organization"/>
    <property type="evidence" value="ECO:0007669"/>
    <property type="project" value="InterPro"/>
</dbReference>
<feature type="compositionally biased region" description="Low complexity" evidence="9">
    <location>
        <begin position="540"/>
        <end position="564"/>
    </location>
</feature>
<dbReference type="InterPro" id="IPR036880">
    <property type="entry name" value="Kunitz_BPTI_sf"/>
</dbReference>
<organism evidence="13 14">
    <name type="scientific">Bemisia tabaci</name>
    <name type="common">Sweetpotato whitefly</name>
    <name type="synonym">Aleurodes tabaci</name>
    <dbReference type="NCBI Taxonomy" id="7038"/>
    <lineage>
        <taxon>Eukaryota</taxon>
        <taxon>Metazoa</taxon>
        <taxon>Ecdysozoa</taxon>
        <taxon>Arthropoda</taxon>
        <taxon>Hexapoda</taxon>
        <taxon>Insecta</taxon>
        <taxon>Pterygota</taxon>
        <taxon>Neoptera</taxon>
        <taxon>Paraneoptera</taxon>
        <taxon>Hemiptera</taxon>
        <taxon>Sternorrhyncha</taxon>
        <taxon>Aleyrodoidea</taxon>
        <taxon>Aleyrodidae</taxon>
        <taxon>Aleyrodinae</taxon>
        <taxon>Bemisia</taxon>
    </lineage>
</organism>
<evidence type="ECO:0000256" key="2">
    <source>
        <dbReference type="ARBA" id="ARBA00022525"/>
    </source>
</evidence>
<dbReference type="SUPFAM" id="SSF48726">
    <property type="entry name" value="Immunoglobulin"/>
    <property type="match status" value="3"/>
</dbReference>
<dbReference type="GO" id="GO:0004867">
    <property type="term" value="F:serine-type endopeptidase inhibitor activity"/>
    <property type="evidence" value="ECO:0007669"/>
    <property type="project" value="UniProtKB-KW"/>
</dbReference>
<dbReference type="Gene3D" id="2.60.40.10">
    <property type="entry name" value="Immunoglobulins"/>
    <property type="match status" value="3"/>
</dbReference>
<dbReference type="PROSITE" id="PS50279">
    <property type="entry name" value="BPTI_KUNITZ_2"/>
    <property type="match status" value="6"/>
</dbReference>
<dbReference type="InterPro" id="IPR003599">
    <property type="entry name" value="Ig_sub"/>
</dbReference>
<keyword evidence="8" id="KW-0393">Immunoglobulin domain</keyword>
<feature type="domain" description="BPTI/Kunitz inhibitor" evidence="10">
    <location>
        <begin position="1247"/>
        <end position="1297"/>
    </location>
</feature>
<feature type="domain" description="PLAC" evidence="12">
    <location>
        <begin position="1928"/>
        <end position="1967"/>
    </location>
</feature>
<keyword evidence="4" id="KW-0732">Signal</keyword>
<feature type="compositionally biased region" description="Acidic residues" evidence="9">
    <location>
        <begin position="484"/>
        <end position="503"/>
    </location>
</feature>
<dbReference type="PROSITE" id="PS50092">
    <property type="entry name" value="TSP1"/>
    <property type="match status" value="4"/>
</dbReference>
<dbReference type="InterPro" id="IPR002223">
    <property type="entry name" value="Kunitz_BPTI"/>
</dbReference>
<evidence type="ECO:0000256" key="5">
    <source>
        <dbReference type="ARBA" id="ARBA00022737"/>
    </source>
</evidence>
<feature type="compositionally biased region" description="Low complexity" evidence="9">
    <location>
        <begin position="729"/>
        <end position="786"/>
    </location>
</feature>
<dbReference type="Pfam" id="PF08686">
    <property type="entry name" value="PLAC"/>
    <property type="match status" value="1"/>
</dbReference>
<dbReference type="PROSITE" id="PS00280">
    <property type="entry name" value="BPTI_KUNITZ_1"/>
    <property type="match status" value="4"/>
</dbReference>
<protein>
    <recommendedName>
        <fullName evidence="15">Papilin</fullName>
    </recommendedName>
</protein>
<dbReference type="InterPro" id="IPR036383">
    <property type="entry name" value="TSP1_rpt_sf"/>
</dbReference>
<keyword evidence="3" id="KW-0646">Protease inhibitor</keyword>
<feature type="region of interest" description="Disordered" evidence="9">
    <location>
        <begin position="527"/>
        <end position="795"/>
    </location>
</feature>
<dbReference type="FunFam" id="2.60.40.10:FF:000032">
    <property type="entry name" value="palladin isoform X1"/>
    <property type="match status" value="1"/>
</dbReference>
<dbReference type="GO" id="GO:0005615">
    <property type="term" value="C:extracellular space"/>
    <property type="evidence" value="ECO:0007669"/>
    <property type="project" value="TreeGrafter"/>
</dbReference>
<feature type="domain" description="Ig-like" evidence="11">
    <location>
        <begin position="1590"/>
        <end position="1683"/>
    </location>
</feature>
<evidence type="ECO:0000256" key="3">
    <source>
        <dbReference type="ARBA" id="ARBA00022690"/>
    </source>
</evidence>
<evidence type="ECO:0000313" key="13">
    <source>
        <dbReference type="EMBL" id="CAH0383119.1"/>
    </source>
</evidence>
<feature type="compositionally biased region" description="Low complexity" evidence="9">
    <location>
        <begin position="651"/>
        <end position="669"/>
    </location>
</feature>
<keyword evidence="5" id="KW-0677">Repeat</keyword>
<dbReference type="InterPro" id="IPR013783">
    <property type="entry name" value="Ig-like_fold"/>
</dbReference>
<feature type="domain" description="BPTI/Kunitz inhibitor" evidence="10">
    <location>
        <begin position="1503"/>
        <end position="1553"/>
    </location>
</feature>
<dbReference type="Gene3D" id="4.10.410.10">
    <property type="entry name" value="Pancreatic trypsin inhibitor Kunitz domain"/>
    <property type="match status" value="6"/>
</dbReference>
<evidence type="ECO:0000256" key="1">
    <source>
        <dbReference type="ARBA" id="ARBA00004613"/>
    </source>
</evidence>
<feature type="region of interest" description="Disordered" evidence="9">
    <location>
        <begin position="484"/>
        <end position="509"/>
    </location>
</feature>
<dbReference type="Gene3D" id="2.20.100.10">
    <property type="entry name" value="Thrombospondin type-1 (TSP1) repeat"/>
    <property type="match status" value="3"/>
</dbReference>
<evidence type="ECO:0000256" key="9">
    <source>
        <dbReference type="SAM" id="MobiDB-lite"/>
    </source>
</evidence>
<feature type="domain" description="Ig-like" evidence="11">
    <location>
        <begin position="1697"/>
        <end position="1784"/>
    </location>
</feature>
<name>A0A9P0A3D7_BEMTA</name>
<evidence type="ECO:0000259" key="10">
    <source>
        <dbReference type="PROSITE" id="PS50279"/>
    </source>
</evidence>
<dbReference type="PRINTS" id="PR00759">
    <property type="entry name" value="BASICPTASE"/>
</dbReference>
<dbReference type="SUPFAM" id="SSF82895">
    <property type="entry name" value="TSP-1 type 1 repeat"/>
    <property type="match status" value="4"/>
</dbReference>
<feature type="domain" description="BPTI/Kunitz inhibitor" evidence="10">
    <location>
        <begin position="1445"/>
        <end position="1496"/>
    </location>
</feature>
<feature type="compositionally biased region" description="Low complexity" evidence="9">
    <location>
        <begin position="610"/>
        <end position="643"/>
    </location>
</feature>
<dbReference type="SMART" id="SM00131">
    <property type="entry name" value="KU"/>
    <property type="match status" value="6"/>
</dbReference>
<dbReference type="InterPro" id="IPR036179">
    <property type="entry name" value="Ig-like_dom_sf"/>
</dbReference>
<dbReference type="SMART" id="SM00409">
    <property type="entry name" value="IG"/>
    <property type="match status" value="3"/>
</dbReference>
<dbReference type="Proteomes" id="UP001152759">
    <property type="component" value="Chromosome 10"/>
</dbReference>
<dbReference type="InterPro" id="IPR020901">
    <property type="entry name" value="Prtase_inh_Kunz-CS"/>
</dbReference>
<feature type="domain" description="BPTI/Kunitz inhibitor" evidence="10">
    <location>
        <begin position="1366"/>
        <end position="1416"/>
    </location>
</feature>
<feature type="compositionally biased region" description="Polar residues" evidence="9">
    <location>
        <begin position="565"/>
        <end position="594"/>
    </location>
</feature>
<dbReference type="InterPro" id="IPR003598">
    <property type="entry name" value="Ig_sub2"/>
</dbReference>
<keyword evidence="14" id="KW-1185">Reference proteome</keyword>
<evidence type="ECO:0008006" key="15">
    <source>
        <dbReference type="Google" id="ProtNLM"/>
    </source>
</evidence>
<feature type="domain" description="BPTI/Kunitz inhibitor" evidence="10">
    <location>
        <begin position="1307"/>
        <end position="1357"/>
    </location>
</feature>
<dbReference type="Pfam" id="PF19030">
    <property type="entry name" value="TSP1_ADAMTS"/>
    <property type="match status" value="5"/>
</dbReference>
<dbReference type="InterPro" id="IPR013273">
    <property type="entry name" value="ADAMTS/ADAMTS-like"/>
</dbReference>
<dbReference type="InterPro" id="IPR007110">
    <property type="entry name" value="Ig-like_dom"/>
</dbReference>
<dbReference type="Gene3D" id="2.60.120.830">
    <property type="match status" value="1"/>
</dbReference>
<dbReference type="InterPro" id="IPR013098">
    <property type="entry name" value="Ig_I-set"/>
</dbReference>
<evidence type="ECO:0000256" key="4">
    <source>
        <dbReference type="ARBA" id="ARBA00022729"/>
    </source>
</evidence>
<dbReference type="InterPro" id="IPR010909">
    <property type="entry name" value="PLAC"/>
</dbReference>
<evidence type="ECO:0000259" key="11">
    <source>
        <dbReference type="PROSITE" id="PS50835"/>
    </source>
</evidence>
<accession>A0A9P0A3D7</accession>
<dbReference type="EMBL" id="OU963871">
    <property type="protein sequence ID" value="CAH0383119.1"/>
    <property type="molecule type" value="Genomic_DNA"/>
</dbReference>
<keyword evidence="2" id="KW-0964">Secreted</keyword>
<evidence type="ECO:0000313" key="14">
    <source>
        <dbReference type="Proteomes" id="UP001152759"/>
    </source>
</evidence>
<keyword evidence="7" id="KW-1015">Disulfide bond</keyword>
<dbReference type="PROSITE" id="PS50900">
    <property type="entry name" value="PLAC"/>
    <property type="match status" value="1"/>
</dbReference>
<feature type="domain" description="Ig-like" evidence="11">
    <location>
        <begin position="1830"/>
        <end position="1922"/>
    </location>
</feature>
<dbReference type="InterPro" id="IPR000884">
    <property type="entry name" value="TSP1_rpt"/>
</dbReference>
<dbReference type="PANTHER" id="PTHR10083">
    <property type="entry name" value="KUNITZ-TYPE PROTEASE INHIBITOR-RELATED"/>
    <property type="match status" value="1"/>
</dbReference>